<dbReference type="Gene3D" id="3.10.180.10">
    <property type="entry name" value="2,3-Dihydroxybiphenyl 1,2-Dioxygenase, domain 1"/>
    <property type="match status" value="1"/>
</dbReference>
<dbReference type="AlphaFoldDB" id="A0A239LHW4"/>
<accession>A0A239LHW4</accession>
<proteinExistence type="predicted"/>
<organism evidence="1 2">
    <name type="scientific">Ekhidna lutea</name>
    <dbReference type="NCBI Taxonomy" id="447679"/>
    <lineage>
        <taxon>Bacteria</taxon>
        <taxon>Pseudomonadati</taxon>
        <taxon>Bacteroidota</taxon>
        <taxon>Cytophagia</taxon>
        <taxon>Cytophagales</taxon>
        <taxon>Reichenbachiellaceae</taxon>
        <taxon>Ekhidna</taxon>
    </lineage>
</organism>
<dbReference type="SUPFAM" id="SSF54593">
    <property type="entry name" value="Glyoxalase/Bleomycin resistance protein/Dihydroxybiphenyl dioxygenase"/>
    <property type="match status" value="1"/>
</dbReference>
<keyword evidence="2" id="KW-1185">Reference proteome</keyword>
<sequence length="121" mass="14335">MDTTIQSIRPFIGARDYSQSRNFYKEWGFNEIITSPKLSFFHMNKVGFYLQDFFVKDWIENSMLVLQVDNLSDYWEVLKAKNLDQKFKGVKLVEPTSFDWGREGFVYDPSGVLWHIAEFNS</sequence>
<dbReference type="RefSeq" id="WP_089357939.1">
    <property type="nucleotide sequence ID" value="NZ_FZPD01000005.1"/>
</dbReference>
<name>A0A239LHW4_EKHLU</name>
<evidence type="ECO:0008006" key="3">
    <source>
        <dbReference type="Google" id="ProtNLM"/>
    </source>
</evidence>
<gene>
    <name evidence="1" type="ORF">SAMN05421640_3276</name>
</gene>
<evidence type="ECO:0000313" key="2">
    <source>
        <dbReference type="Proteomes" id="UP000198393"/>
    </source>
</evidence>
<evidence type="ECO:0000313" key="1">
    <source>
        <dbReference type="EMBL" id="SNT29890.1"/>
    </source>
</evidence>
<dbReference type="EMBL" id="FZPD01000005">
    <property type="protein sequence ID" value="SNT29890.1"/>
    <property type="molecule type" value="Genomic_DNA"/>
</dbReference>
<dbReference type="OrthoDB" id="674527at2"/>
<dbReference type="InterPro" id="IPR029068">
    <property type="entry name" value="Glyas_Bleomycin-R_OHBP_Dase"/>
</dbReference>
<protein>
    <recommendedName>
        <fullName evidence="3">Catechol 2,3-dioxygenase</fullName>
    </recommendedName>
</protein>
<reference evidence="1 2" key="1">
    <citation type="submission" date="2017-06" db="EMBL/GenBank/DDBJ databases">
        <authorList>
            <person name="Kim H.J."/>
            <person name="Triplett B.A."/>
        </authorList>
    </citation>
    <scope>NUCLEOTIDE SEQUENCE [LARGE SCALE GENOMIC DNA]</scope>
    <source>
        <strain evidence="1 2">DSM 19307</strain>
    </source>
</reference>
<dbReference type="Proteomes" id="UP000198393">
    <property type="component" value="Unassembled WGS sequence"/>
</dbReference>